<dbReference type="InterPro" id="IPR036318">
    <property type="entry name" value="FAD-bd_PCMH-like_sf"/>
</dbReference>
<dbReference type="InterPro" id="IPR016166">
    <property type="entry name" value="FAD-bd_PCMH"/>
</dbReference>
<dbReference type="InterPro" id="IPR004113">
    <property type="entry name" value="FAD-bd_oxidored_4_C"/>
</dbReference>
<dbReference type="PANTHER" id="PTHR11748">
    <property type="entry name" value="D-LACTATE DEHYDROGENASE"/>
    <property type="match status" value="1"/>
</dbReference>
<dbReference type="GO" id="GO:0019154">
    <property type="term" value="F:glycolate dehydrogenase activity"/>
    <property type="evidence" value="ECO:0007669"/>
    <property type="project" value="UniProtKB-EC"/>
</dbReference>
<dbReference type="InterPro" id="IPR016169">
    <property type="entry name" value="FAD-bd_PCMH_sub2"/>
</dbReference>
<keyword evidence="2" id="KW-0285">Flavoprotein</keyword>
<dbReference type="OrthoDB" id="9811557at2"/>
<accession>A0A4P7C2B0</accession>
<dbReference type="EC" id="1.1.99.14" evidence="6"/>
<evidence type="ECO:0000256" key="4">
    <source>
        <dbReference type="ARBA" id="ARBA00023002"/>
    </source>
</evidence>
<dbReference type="SUPFAM" id="SSF56176">
    <property type="entry name" value="FAD-binding/transporter-associated domain-like"/>
    <property type="match status" value="1"/>
</dbReference>
<evidence type="ECO:0000313" key="6">
    <source>
        <dbReference type="EMBL" id="QBQ56531.1"/>
    </source>
</evidence>
<keyword evidence="3" id="KW-0274">FAD</keyword>
<dbReference type="InterPro" id="IPR016164">
    <property type="entry name" value="FAD-linked_Oxase-like_C"/>
</dbReference>
<dbReference type="AlphaFoldDB" id="A0A4P7C2B0"/>
<dbReference type="NCBIfam" id="NF008439">
    <property type="entry name" value="PRK11282.1"/>
    <property type="match status" value="1"/>
</dbReference>
<keyword evidence="4 6" id="KW-0560">Oxidoreductase</keyword>
<dbReference type="EMBL" id="CP038033">
    <property type="protein sequence ID" value="QBQ56531.1"/>
    <property type="molecule type" value="Genomic_DNA"/>
</dbReference>
<dbReference type="PROSITE" id="PS51387">
    <property type="entry name" value="FAD_PCMH"/>
    <property type="match status" value="1"/>
</dbReference>
<keyword evidence="7" id="KW-1185">Reference proteome</keyword>
<reference evidence="6 7" key="1">
    <citation type="submission" date="2019-03" db="EMBL/GenBank/DDBJ databases">
        <title>The genome sequence of Nitrosococcus wardiae strain D1FHST reveals the archetypal metabolic capacity of ammonia-oxidizing Gammaproteobacteria.</title>
        <authorList>
            <person name="Wang L."/>
            <person name="Lim C.K."/>
            <person name="Hanson T.E."/>
            <person name="Dang H."/>
            <person name="Klotz M.G."/>
        </authorList>
    </citation>
    <scope>NUCLEOTIDE SEQUENCE [LARGE SCALE GENOMIC DNA]</scope>
    <source>
        <strain evidence="6 7">D1FHS</strain>
    </source>
</reference>
<dbReference type="InterPro" id="IPR016171">
    <property type="entry name" value="Vanillyl_alc_oxidase_C-sub2"/>
</dbReference>
<comment type="cofactor">
    <cofactor evidence="1">
        <name>FAD</name>
        <dbReference type="ChEBI" id="CHEBI:57692"/>
    </cofactor>
</comment>
<dbReference type="KEGG" id="nwr:E3U44_10475"/>
<evidence type="ECO:0000256" key="1">
    <source>
        <dbReference type="ARBA" id="ARBA00001974"/>
    </source>
</evidence>
<dbReference type="PANTHER" id="PTHR11748:SF103">
    <property type="entry name" value="GLYCOLATE OXIDASE SUBUNIT GLCE"/>
    <property type="match status" value="1"/>
</dbReference>
<name>A0A4P7C2B0_9GAMM</name>
<dbReference type="InterPro" id="IPR006094">
    <property type="entry name" value="Oxid_FAD_bind_N"/>
</dbReference>
<dbReference type="Gene3D" id="3.30.465.10">
    <property type="match status" value="1"/>
</dbReference>
<evidence type="ECO:0000256" key="2">
    <source>
        <dbReference type="ARBA" id="ARBA00022630"/>
    </source>
</evidence>
<protein>
    <submittedName>
        <fullName evidence="6">Glycolate oxidase subunit GlcE</fullName>
        <ecNumber evidence="6">1.1.99.14</ecNumber>
    </submittedName>
</protein>
<dbReference type="Proteomes" id="UP000294325">
    <property type="component" value="Chromosome"/>
</dbReference>
<dbReference type="SUPFAM" id="SSF55103">
    <property type="entry name" value="FAD-linked oxidases, C-terminal domain"/>
    <property type="match status" value="1"/>
</dbReference>
<dbReference type="Pfam" id="PF02913">
    <property type="entry name" value="FAD-oxidase_C"/>
    <property type="match status" value="1"/>
</dbReference>
<dbReference type="GO" id="GO:0071949">
    <property type="term" value="F:FAD binding"/>
    <property type="evidence" value="ECO:0007669"/>
    <property type="project" value="InterPro"/>
</dbReference>
<evidence type="ECO:0000259" key="5">
    <source>
        <dbReference type="PROSITE" id="PS51387"/>
    </source>
</evidence>
<evidence type="ECO:0000256" key="3">
    <source>
        <dbReference type="ARBA" id="ARBA00022827"/>
    </source>
</evidence>
<organism evidence="6 7">
    <name type="scientific">Nitrosococcus wardiae</name>
    <dbReference type="NCBI Taxonomy" id="1814290"/>
    <lineage>
        <taxon>Bacteria</taxon>
        <taxon>Pseudomonadati</taxon>
        <taxon>Pseudomonadota</taxon>
        <taxon>Gammaproteobacteria</taxon>
        <taxon>Chromatiales</taxon>
        <taxon>Chromatiaceae</taxon>
        <taxon>Nitrosococcus</taxon>
    </lineage>
</organism>
<sequence>MAWAYDDSEAIQEAIRAAAAAQTPLCIRGGSTKAFYGRQPHGKPLEVSKHRGITSYEPTELVITARAGTPLAEIEALLAEQGQMFAFEPPYFGPQATLGGLVACGLSGPRRPYGGAVRDMVLGVQIINGKGQILRFGGQVMKNVAGYDISRLMVGSLGTLGVLLEISLKVLPRPTREITLSQERDAQNAIRLFNVWANQPLPLSACAFDGEQLYVRLSGSEETLRAARNKMGGDILSDDTLFWEKVREHTHVFFQRSTQPLWRWSVPATTPPIDLPGEWKIGWGGAQRWFRSELTAEIIRAAAEDVGGYATLFRGKDHTGEVFHPLPPALMALHHRLKQAFDPHRILNPGRMYREL</sequence>
<dbReference type="Gene3D" id="1.10.45.10">
    <property type="entry name" value="Vanillyl-alcohol Oxidase, Chain A, domain 4"/>
    <property type="match status" value="1"/>
</dbReference>
<dbReference type="Pfam" id="PF01565">
    <property type="entry name" value="FAD_binding_4"/>
    <property type="match status" value="1"/>
</dbReference>
<proteinExistence type="predicted"/>
<evidence type="ECO:0000313" key="7">
    <source>
        <dbReference type="Proteomes" id="UP000294325"/>
    </source>
</evidence>
<gene>
    <name evidence="6" type="primary">glcE</name>
    <name evidence="6" type="ORF">E3U44_10475</name>
</gene>
<feature type="domain" description="FAD-binding PCMH-type" evidence="5">
    <location>
        <begin position="1"/>
        <end position="173"/>
    </location>
</feature>